<dbReference type="PANTHER" id="PTHR45453">
    <property type="entry name" value="PHOSPHATE REGULON SENSOR PROTEIN PHOR"/>
    <property type="match status" value="1"/>
</dbReference>
<organism evidence="11 12">
    <name type="scientific">Blautia obeum</name>
    <dbReference type="NCBI Taxonomy" id="40520"/>
    <lineage>
        <taxon>Bacteria</taxon>
        <taxon>Bacillati</taxon>
        <taxon>Bacillota</taxon>
        <taxon>Clostridia</taxon>
        <taxon>Lachnospirales</taxon>
        <taxon>Lachnospiraceae</taxon>
        <taxon>Blautia</taxon>
    </lineage>
</organism>
<dbReference type="SMART" id="SM00388">
    <property type="entry name" value="HisKA"/>
    <property type="match status" value="1"/>
</dbReference>
<dbReference type="FunFam" id="3.30.565.10:FF:000006">
    <property type="entry name" value="Sensor histidine kinase WalK"/>
    <property type="match status" value="1"/>
</dbReference>
<feature type="domain" description="Histidine kinase" evidence="10">
    <location>
        <begin position="338"/>
        <end position="553"/>
    </location>
</feature>
<evidence type="ECO:0000256" key="2">
    <source>
        <dbReference type="ARBA" id="ARBA00004370"/>
    </source>
</evidence>
<evidence type="ECO:0000256" key="7">
    <source>
        <dbReference type="ARBA" id="ARBA00023012"/>
    </source>
</evidence>
<dbReference type="SMART" id="SM00387">
    <property type="entry name" value="HATPase_c"/>
    <property type="match status" value="1"/>
</dbReference>
<comment type="subcellular location">
    <subcellularLocation>
        <location evidence="2">Membrane</location>
    </subcellularLocation>
</comment>
<accession>A0A174DKW1</accession>
<keyword evidence="8 9" id="KW-0472">Membrane</keyword>
<dbReference type="CDD" id="cd00075">
    <property type="entry name" value="HATPase"/>
    <property type="match status" value="1"/>
</dbReference>
<dbReference type="SUPFAM" id="SSF55874">
    <property type="entry name" value="ATPase domain of HSP90 chaperone/DNA topoisomerase II/histidine kinase"/>
    <property type="match status" value="1"/>
</dbReference>
<feature type="transmembrane region" description="Helical" evidence="9">
    <location>
        <begin position="149"/>
        <end position="171"/>
    </location>
</feature>
<dbReference type="EC" id="2.7.13.3" evidence="3"/>
<evidence type="ECO:0000259" key="10">
    <source>
        <dbReference type="PROSITE" id="PS50109"/>
    </source>
</evidence>
<evidence type="ECO:0000256" key="5">
    <source>
        <dbReference type="ARBA" id="ARBA00022679"/>
    </source>
</evidence>
<evidence type="ECO:0000256" key="4">
    <source>
        <dbReference type="ARBA" id="ARBA00022553"/>
    </source>
</evidence>
<dbReference type="InterPro" id="IPR003661">
    <property type="entry name" value="HisK_dim/P_dom"/>
</dbReference>
<dbReference type="InterPro" id="IPR000014">
    <property type="entry name" value="PAS"/>
</dbReference>
<dbReference type="GO" id="GO:0004721">
    <property type="term" value="F:phosphoprotein phosphatase activity"/>
    <property type="evidence" value="ECO:0007669"/>
    <property type="project" value="TreeGrafter"/>
</dbReference>
<dbReference type="InterPro" id="IPR036097">
    <property type="entry name" value="HisK_dim/P_sf"/>
</dbReference>
<proteinExistence type="predicted"/>
<gene>
    <name evidence="11" type="primary">phoR_4</name>
    <name evidence="11" type="ORF">ERS852395_02505</name>
</gene>
<comment type="catalytic activity">
    <reaction evidence="1">
        <text>ATP + protein L-histidine = ADP + protein N-phospho-L-histidine.</text>
        <dbReference type="EC" id="2.7.13.3"/>
    </reaction>
</comment>
<evidence type="ECO:0000256" key="9">
    <source>
        <dbReference type="SAM" id="Phobius"/>
    </source>
</evidence>
<keyword evidence="9" id="KW-0812">Transmembrane</keyword>
<dbReference type="Pfam" id="PF13188">
    <property type="entry name" value="PAS_8"/>
    <property type="match status" value="1"/>
</dbReference>
<dbReference type="Proteomes" id="UP000095447">
    <property type="component" value="Unassembled WGS sequence"/>
</dbReference>
<dbReference type="InterPro" id="IPR036890">
    <property type="entry name" value="HATPase_C_sf"/>
</dbReference>
<evidence type="ECO:0000313" key="12">
    <source>
        <dbReference type="Proteomes" id="UP000095447"/>
    </source>
</evidence>
<dbReference type="FunFam" id="1.10.287.130:FF:000001">
    <property type="entry name" value="Two-component sensor histidine kinase"/>
    <property type="match status" value="1"/>
</dbReference>
<dbReference type="GO" id="GO:0000155">
    <property type="term" value="F:phosphorelay sensor kinase activity"/>
    <property type="evidence" value="ECO:0007669"/>
    <property type="project" value="InterPro"/>
</dbReference>
<dbReference type="SUPFAM" id="SSF47384">
    <property type="entry name" value="Homodimeric domain of signal transducing histidine kinase"/>
    <property type="match status" value="1"/>
</dbReference>
<keyword evidence="6" id="KW-0418">Kinase</keyword>
<dbReference type="EMBL" id="CYZA01000014">
    <property type="protein sequence ID" value="CUO26262.1"/>
    <property type="molecule type" value="Genomic_DNA"/>
</dbReference>
<keyword evidence="9" id="KW-1133">Transmembrane helix</keyword>
<dbReference type="PANTHER" id="PTHR45453:SF1">
    <property type="entry name" value="PHOSPHATE REGULON SENSOR PROTEIN PHOR"/>
    <property type="match status" value="1"/>
</dbReference>
<evidence type="ECO:0000313" key="11">
    <source>
        <dbReference type="EMBL" id="CUO26262.1"/>
    </source>
</evidence>
<dbReference type="Pfam" id="PF02518">
    <property type="entry name" value="HATPase_c"/>
    <property type="match status" value="1"/>
</dbReference>
<dbReference type="Gene3D" id="1.10.287.130">
    <property type="match status" value="1"/>
</dbReference>
<reference evidence="11 12" key="1">
    <citation type="submission" date="2015-09" db="EMBL/GenBank/DDBJ databases">
        <authorList>
            <consortium name="Pathogen Informatics"/>
        </authorList>
    </citation>
    <scope>NUCLEOTIDE SEQUENCE [LARGE SCALE GENOMIC DNA]</scope>
    <source>
        <strain evidence="11 12">2789STDY5608838</strain>
    </source>
</reference>
<dbReference type="GO" id="GO:0016036">
    <property type="term" value="P:cellular response to phosphate starvation"/>
    <property type="evidence" value="ECO:0007669"/>
    <property type="project" value="TreeGrafter"/>
</dbReference>
<dbReference type="RefSeq" id="WP_055053802.1">
    <property type="nucleotide sequence ID" value="NZ_CYZA01000014.1"/>
</dbReference>
<sequence>MTKKIFKSTMLVCVLVLSVGLAAVMGILYSNFDGQMKKELSKEAAYLSYGVEQQGTDYLKNVKDKSSRITYINKDGTVLFDNKADADEMQNHKNRTEFQKAEKYGAGECSRYSDTLSEKTIYYALRLKDGTVLRVSDTQDSVLTLVENLLLPLCGLLFLMLILSGIMASVISKRIVKPVNELDLEHPEENKIYEELSPLLGKIHKQNRQIQKQLELAKQQQEEFSLITENMQEGLIVIDKYTMILSANSSAWNLFRVDKVCQGESVYCLDRAEDFRHVIEQVLSGEHAELILKLNGSDIQLIANPVVRGQKTEGAVILLVNVTEKLERENLRREFSANVSHELKTPLTSISGFAEIMQGGLVKCEDIPKFAGRIYKESQRLLQLVEDVIQISQLDEEKTSYTWELVDVYQVCKNAFESLKEKAQSMNVHLYICGDSMKMEAVRTLLEEAVYNVCDNAIKYNRNDGSVSIFLTQTVYEIQIVVKDTGVGIPKEDQDRVFERFYRVDKSHSKEIGGTGLGLSIVKHAVSTLNGSIVLRSEEGSGTEITMKFLKVHKE</sequence>
<dbReference type="PROSITE" id="PS50109">
    <property type="entry name" value="HIS_KIN"/>
    <property type="match status" value="1"/>
</dbReference>
<dbReference type="Gene3D" id="3.30.565.10">
    <property type="entry name" value="Histidine kinase-like ATPase, C-terminal domain"/>
    <property type="match status" value="1"/>
</dbReference>
<name>A0A174DKW1_9FIRM</name>
<dbReference type="GO" id="GO:0005886">
    <property type="term" value="C:plasma membrane"/>
    <property type="evidence" value="ECO:0007669"/>
    <property type="project" value="TreeGrafter"/>
</dbReference>
<evidence type="ECO:0000256" key="3">
    <source>
        <dbReference type="ARBA" id="ARBA00012438"/>
    </source>
</evidence>
<dbReference type="AlphaFoldDB" id="A0A174DKW1"/>
<keyword evidence="4" id="KW-0597">Phosphoprotein</keyword>
<keyword evidence="5 11" id="KW-0808">Transferase</keyword>
<evidence type="ECO:0000256" key="1">
    <source>
        <dbReference type="ARBA" id="ARBA00000085"/>
    </source>
</evidence>
<dbReference type="Pfam" id="PF00512">
    <property type="entry name" value="HisKA"/>
    <property type="match status" value="1"/>
</dbReference>
<keyword evidence="7" id="KW-0902">Two-component regulatory system</keyword>
<evidence type="ECO:0000256" key="8">
    <source>
        <dbReference type="ARBA" id="ARBA00023136"/>
    </source>
</evidence>
<protein>
    <recommendedName>
        <fullName evidence="3">histidine kinase</fullName>
        <ecNumber evidence="3">2.7.13.3</ecNumber>
    </recommendedName>
</protein>
<dbReference type="InterPro" id="IPR005467">
    <property type="entry name" value="His_kinase_dom"/>
</dbReference>
<dbReference type="InterPro" id="IPR003594">
    <property type="entry name" value="HATPase_dom"/>
</dbReference>
<dbReference type="InterPro" id="IPR050351">
    <property type="entry name" value="BphY/WalK/GraS-like"/>
</dbReference>
<dbReference type="Gene3D" id="3.30.450.20">
    <property type="entry name" value="PAS domain"/>
    <property type="match status" value="1"/>
</dbReference>
<dbReference type="PRINTS" id="PR00344">
    <property type="entry name" value="BCTRLSENSOR"/>
</dbReference>
<dbReference type="CDD" id="cd00082">
    <property type="entry name" value="HisKA"/>
    <property type="match status" value="1"/>
</dbReference>
<evidence type="ECO:0000256" key="6">
    <source>
        <dbReference type="ARBA" id="ARBA00022777"/>
    </source>
</evidence>
<dbReference type="InterPro" id="IPR004358">
    <property type="entry name" value="Sig_transdc_His_kin-like_C"/>
</dbReference>